<accession>A0A7R9ABE5</accession>
<evidence type="ECO:0000256" key="3">
    <source>
        <dbReference type="ARBA" id="ARBA00022837"/>
    </source>
</evidence>
<keyword evidence="1" id="KW-0479">Metal-binding</keyword>
<protein>
    <recommendedName>
        <fullName evidence="5">EF-hand domain-containing protein</fullName>
    </recommendedName>
</protein>
<dbReference type="PROSITE" id="PS50222">
    <property type="entry name" value="EF_HAND_2"/>
    <property type="match status" value="2"/>
</dbReference>
<dbReference type="Gene3D" id="1.10.238.10">
    <property type="entry name" value="EF-hand"/>
    <property type="match status" value="2"/>
</dbReference>
<keyword evidence="2" id="KW-0677">Repeat</keyword>
<dbReference type="InterPro" id="IPR051433">
    <property type="entry name" value="CIBP"/>
</dbReference>
<name>A0A7R9ABE5_9CRUS</name>
<dbReference type="SMART" id="SM00054">
    <property type="entry name" value="EFh"/>
    <property type="match status" value="3"/>
</dbReference>
<dbReference type="InterPro" id="IPR011992">
    <property type="entry name" value="EF-hand-dom_pair"/>
</dbReference>
<dbReference type="SUPFAM" id="SSF47473">
    <property type="entry name" value="EF-hand"/>
    <property type="match status" value="1"/>
</dbReference>
<dbReference type="PANTHER" id="PTHR45791">
    <property type="entry name" value="CALCIUM AND INTEGRIN BINDING FAMILY MEMBER 2"/>
    <property type="match status" value="1"/>
</dbReference>
<dbReference type="AlphaFoldDB" id="A0A7R9ABE5"/>
<proteinExistence type="predicted"/>
<keyword evidence="4" id="KW-0460">Magnesium</keyword>
<evidence type="ECO:0000259" key="5">
    <source>
        <dbReference type="PROSITE" id="PS50222"/>
    </source>
</evidence>
<dbReference type="GO" id="GO:0005509">
    <property type="term" value="F:calcium ion binding"/>
    <property type="evidence" value="ECO:0007669"/>
    <property type="project" value="InterPro"/>
</dbReference>
<keyword evidence="7" id="KW-1185">Reference proteome</keyword>
<evidence type="ECO:0000256" key="1">
    <source>
        <dbReference type="ARBA" id="ARBA00022723"/>
    </source>
</evidence>
<gene>
    <name evidence="6" type="ORF">DSTB1V02_LOCUS10636</name>
</gene>
<evidence type="ECO:0000313" key="6">
    <source>
        <dbReference type="EMBL" id="CAD7250867.1"/>
    </source>
</evidence>
<dbReference type="PROSITE" id="PS00018">
    <property type="entry name" value="EF_HAND_1"/>
    <property type="match status" value="2"/>
</dbReference>
<dbReference type="FunFam" id="1.10.238.10:FF:000035">
    <property type="entry name" value="Calcium and integrin-binding family member 2"/>
    <property type="match status" value="1"/>
</dbReference>
<dbReference type="EMBL" id="CAJPEV010003119">
    <property type="protein sequence ID" value="CAG0898980.1"/>
    <property type="molecule type" value="Genomic_DNA"/>
</dbReference>
<evidence type="ECO:0000313" key="7">
    <source>
        <dbReference type="Proteomes" id="UP000677054"/>
    </source>
</evidence>
<sequence length="138" mass="15694">MIFLLRDDECGHRTDTQENPFRRRICEVFSSSGDGSMSFEDFLDLASTLSGSAPRDIKVAIAFRIFDYNSDGYLCPEDLTKALNQLSNNGLTAPEITIVIEKVLEESDIDDDGKLSFMDFQHIIERAPDFMANFHFRI</sequence>
<dbReference type="InterPro" id="IPR018247">
    <property type="entry name" value="EF_Hand_1_Ca_BS"/>
</dbReference>
<feature type="domain" description="EF-hand" evidence="5">
    <location>
        <begin position="54"/>
        <end position="89"/>
    </location>
</feature>
<dbReference type="CDD" id="cd00051">
    <property type="entry name" value="EFh"/>
    <property type="match status" value="1"/>
</dbReference>
<organism evidence="6">
    <name type="scientific">Darwinula stevensoni</name>
    <dbReference type="NCBI Taxonomy" id="69355"/>
    <lineage>
        <taxon>Eukaryota</taxon>
        <taxon>Metazoa</taxon>
        <taxon>Ecdysozoa</taxon>
        <taxon>Arthropoda</taxon>
        <taxon>Crustacea</taxon>
        <taxon>Oligostraca</taxon>
        <taxon>Ostracoda</taxon>
        <taxon>Podocopa</taxon>
        <taxon>Podocopida</taxon>
        <taxon>Darwinulocopina</taxon>
        <taxon>Darwinuloidea</taxon>
        <taxon>Darwinulidae</taxon>
        <taxon>Darwinula</taxon>
    </lineage>
</organism>
<dbReference type="EMBL" id="LR902636">
    <property type="protein sequence ID" value="CAD7250867.1"/>
    <property type="molecule type" value="Genomic_DNA"/>
</dbReference>
<dbReference type="InterPro" id="IPR002048">
    <property type="entry name" value="EF_hand_dom"/>
</dbReference>
<dbReference type="Proteomes" id="UP000677054">
    <property type="component" value="Unassembled WGS sequence"/>
</dbReference>
<dbReference type="GO" id="GO:0055074">
    <property type="term" value="P:calcium ion homeostasis"/>
    <property type="evidence" value="ECO:0007669"/>
    <property type="project" value="TreeGrafter"/>
</dbReference>
<dbReference type="GO" id="GO:0000287">
    <property type="term" value="F:magnesium ion binding"/>
    <property type="evidence" value="ECO:0007669"/>
    <property type="project" value="TreeGrafter"/>
</dbReference>
<evidence type="ECO:0000256" key="4">
    <source>
        <dbReference type="ARBA" id="ARBA00022842"/>
    </source>
</evidence>
<reference evidence="6" key="1">
    <citation type="submission" date="2020-11" db="EMBL/GenBank/DDBJ databases">
        <authorList>
            <person name="Tran Van P."/>
        </authorList>
    </citation>
    <scope>NUCLEOTIDE SEQUENCE</scope>
</reference>
<evidence type="ECO:0000256" key="2">
    <source>
        <dbReference type="ARBA" id="ARBA00022737"/>
    </source>
</evidence>
<dbReference type="Pfam" id="PF13499">
    <property type="entry name" value="EF-hand_7"/>
    <property type="match status" value="1"/>
</dbReference>
<feature type="domain" description="EF-hand" evidence="5">
    <location>
        <begin position="95"/>
        <end position="130"/>
    </location>
</feature>
<dbReference type="PANTHER" id="PTHR45791:SF6">
    <property type="entry name" value="CALCIUM AND INTEGRIN BINDING FAMILY MEMBER 2"/>
    <property type="match status" value="1"/>
</dbReference>
<dbReference type="OrthoDB" id="114727at2759"/>
<keyword evidence="3" id="KW-0106">Calcium</keyword>